<dbReference type="InterPro" id="IPR035999">
    <property type="entry name" value="Sec7_dom_sf"/>
</dbReference>
<feature type="compositionally biased region" description="Polar residues" evidence="1">
    <location>
        <begin position="28"/>
        <end position="39"/>
    </location>
</feature>
<dbReference type="InterPro" id="IPR000904">
    <property type="entry name" value="Sec7_dom"/>
</dbReference>
<feature type="region of interest" description="Disordered" evidence="1">
    <location>
        <begin position="206"/>
        <end position="251"/>
    </location>
</feature>
<dbReference type="PROSITE" id="PS50003">
    <property type="entry name" value="PH_DOMAIN"/>
    <property type="match status" value="1"/>
</dbReference>
<dbReference type="Gene3D" id="1.10.220.20">
    <property type="match status" value="1"/>
</dbReference>
<dbReference type="EMBL" id="JAPDFW010000081">
    <property type="protein sequence ID" value="KAJ5072580.1"/>
    <property type="molecule type" value="Genomic_DNA"/>
</dbReference>
<dbReference type="PROSITE" id="PS50190">
    <property type="entry name" value="SEC7"/>
    <property type="match status" value="1"/>
</dbReference>
<dbReference type="FunFam" id="1.10.1000.11:FF:000002">
    <property type="entry name" value="Cytohesin 1"/>
    <property type="match status" value="1"/>
</dbReference>
<feature type="compositionally biased region" description="Basic residues" evidence="1">
    <location>
        <begin position="79"/>
        <end position="100"/>
    </location>
</feature>
<comment type="caution">
    <text evidence="4">The sequence shown here is derived from an EMBL/GenBank/DDBJ whole genome shotgun (WGS) entry which is preliminary data.</text>
</comment>
<evidence type="ECO:0000313" key="4">
    <source>
        <dbReference type="EMBL" id="KAJ5072580.1"/>
    </source>
</evidence>
<name>A0A9Q0LHJ6_ANAIG</name>
<dbReference type="InterPro" id="IPR001849">
    <property type="entry name" value="PH_domain"/>
</dbReference>
<protein>
    <submittedName>
        <fullName evidence="4">Cytohesin 4a-related</fullName>
    </submittedName>
</protein>
<evidence type="ECO:0000313" key="5">
    <source>
        <dbReference type="Proteomes" id="UP001149090"/>
    </source>
</evidence>
<dbReference type="InterPro" id="IPR023394">
    <property type="entry name" value="Sec7_C_sf"/>
</dbReference>
<feature type="region of interest" description="Disordered" evidence="1">
    <location>
        <begin position="1"/>
        <end position="146"/>
    </location>
</feature>
<dbReference type="GO" id="GO:0005085">
    <property type="term" value="F:guanyl-nucleotide exchange factor activity"/>
    <property type="evidence" value="ECO:0007669"/>
    <property type="project" value="InterPro"/>
</dbReference>
<reference evidence="4" key="1">
    <citation type="submission" date="2022-10" db="EMBL/GenBank/DDBJ databases">
        <title>Novel sulphate-reducing endosymbionts in the free-living metamonad Anaeramoeba.</title>
        <authorList>
            <person name="Jerlstrom-Hultqvist J."/>
            <person name="Cepicka I."/>
            <person name="Gallot-Lavallee L."/>
            <person name="Salas-Leiva D."/>
            <person name="Curtis B.A."/>
            <person name="Zahonova K."/>
            <person name="Pipaliya S."/>
            <person name="Dacks J."/>
            <person name="Roger A.J."/>
        </authorList>
    </citation>
    <scope>NUCLEOTIDE SEQUENCE</scope>
    <source>
        <strain evidence="4">BMAN</strain>
    </source>
</reference>
<dbReference type="CDD" id="cd00171">
    <property type="entry name" value="Sec7"/>
    <property type="match status" value="1"/>
</dbReference>
<dbReference type="OrthoDB" id="430364at2759"/>
<dbReference type="Pfam" id="PF01369">
    <property type="entry name" value="Sec7"/>
    <property type="match status" value="1"/>
</dbReference>
<evidence type="ECO:0000256" key="1">
    <source>
        <dbReference type="SAM" id="MobiDB-lite"/>
    </source>
</evidence>
<dbReference type="SMART" id="SM00222">
    <property type="entry name" value="Sec7"/>
    <property type="match status" value="1"/>
</dbReference>
<proteinExistence type="predicted"/>
<dbReference type="GO" id="GO:0032012">
    <property type="term" value="P:regulation of ARF protein signal transduction"/>
    <property type="evidence" value="ECO:0007669"/>
    <property type="project" value="InterPro"/>
</dbReference>
<keyword evidence="5" id="KW-1185">Reference proteome</keyword>
<dbReference type="Pfam" id="PF00169">
    <property type="entry name" value="PH"/>
    <property type="match status" value="1"/>
</dbReference>
<feature type="compositionally biased region" description="Basic and acidic residues" evidence="1">
    <location>
        <begin position="234"/>
        <end position="251"/>
    </location>
</feature>
<dbReference type="PANTHER" id="PTHR10663">
    <property type="entry name" value="GUANYL-NUCLEOTIDE EXCHANGE FACTOR"/>
    <property type="match status" value="1"/>
</dbReference>
<feature type="domain" description="PH" evidence="2">
    <location>
        <begin position="546"/>
        <end position="660"/>
    </location>
</feature>
<evidence type="ECO:0000259" key="2">
    <source>
        <dbReference type="PROSITE" id="PS50003"/>
    </source>
</evidence>
<dbReference type="FunFam" id="2.30.29.30:FF:000286">
    <property type="entry name" value="PH-protein kinase domain containing protein"/>
    <property type="match status" value="1"/>
</dbReference>
<organism evidence="4 5">
    <name type="scientific">Anaeramoeba ignava</name>
    <name type="common">Anaerobic marine amoeba</name>
    <dbReference type="NCBI Taxonomy" id="1746090"/>
    <lineage>
        <taxon>Eukaryota</taxon>
        <taxon>Metamonada</taxon>
        <taxon>Anaeramoebidae</taxon>
        <taxon>Anaeramoeba</taxon>
    </lineage>
</organism>
<dbReference type="SUPFAM" id="SSF48425">
    <property type="entry name" value="Sec7 domain"/>
    <property type="match status" value="1"/>
</dbReference>
<dbReference type="SUPFAM" id="SSF50729">
    <property type="entry name" value="PH domain-like"/>
    <property type="match status" value="1"/>
</dbReference>
<feature type="compositionally biased region" description="Basic and acidic residues" evidence="1">
    <location>
        <begin position="115"/>
        <end position="146"/>
    </location>
</feature>
<dbReference type="SMART" id="SM00233">
    <property type="entry name" value="PH"/>
    <property type="match status" value="1"/>
</dbReference>
<dbReference type="Gene3D" id="1.10.1000.11">
    <property type="entry name" value="Arf Nucleotide-binding Site Opener,domain 2"/>
    <property type="match status" value="1"/>
</dbReference>
<dbReference type="InterPro" id="IPR011993">
    <property type="entry name" value="PH-like_dom_sf"/>
</dbReference>
<dbReference type="Gene3D" id="2.30.29.30">
    <property type="entry name" value="Pleckstrin-homology domain (PH domain)/Phosphotyrosine-binding domain (PTB)"/>
    <property type="match status" value="1"/>
</dbReference>
<sequence length="678" mass="79148">MSDTETLKKKMKNKTTQSFKQKNGLMRSHSSNAMPLSSQKGDDFKNKKATKTQSEVKNKRRSLARLFRFGKSKEEKTSKTKTKSKSKLSKQNNKKSKKDKKKDQEIAKGFGQDDLESKSQFEENQSKEKENQKENQKEKENQKLEDVISNDILAHYDMIEDFYNESDSQKNTNNDFSLLADFIHPIYNKSNQENQLNQLNQLNQENQLNQKTESESNESNKENENENESNQENQENKENKENINETDKKEREIRASFLNKRRKSKKDLNENSLLSAYEMAENLDDDLEDNDNEYLFPPFRDYLINEPELDNWSYEYLSDFVVHASKILTKNEKQEENQKMNEISTKKQSEELKEAIFQFNRDIKRGIKHCFDSKILPNTPLDVAVFLHSIEGLSKKQVGEFLGMEKPFYLQVLNFYAQLFNFENVSIDDALRVYLSSFRIPGEAQKIDRIMEGFAKQYHFNNPSLFSSSDTVYILAFSIIMLNTDSHNSMVKNKMTKQEFIKTCANIDNGKDLPKEFLSDIYDRITKNEITVTGSNGQSETITFANPEKKGWLTKQGGHYKNWKKRWFLLSYNCLYYFKSEKDSKPRGIIPLDGVTVEIQENLFRKKKFIFEIQSTGKYTKGAKFSGGEFVSGNHEKYLIRATTKEELDGWVLHIQNSIAGNEISKMFDEKKKNLTKK</sequence>
<gene>
    <name evidence="4" type="ORF">M0811_01595</name>
</gene>
<evidence type="ECO:0000259" key="3">
    <source>
        <dbReference type="PROSITE" id="PS50190"/>
    </source>
</evidence>
<accession>A0A9Q0LHJ6</accession>
<dbReference type="AlphaFoldDB" id="A0A9Q0LHJ6"/>
<feature type="compositionally biased region" description="Basic and acidic residues" evidence="1">
    <location>
        <begin position="212"/>
        <end position="224"/>
    </location>
</feature>
<dbReference type="Proteomes" id="UP001149090">
    <property type="component" value="Unassembled WGS sequence"/>
</dbReference>
<feature type="domain" description="SEC7" evidence="3">
    <location>
        <begin position="341"/>
        <end position="528"/>
    </location>
</feature>